<proteinExistence type="predicted"/>
<name>A0ABY4KHM8_9FLAO</name>
<organism evidence="2 3">
    <name type="scientific">Flavobacterium azooxidireducens</name>
    <dbReference type="NCBI Taxonomy" id="1871076"/>
    <lineage>
        <taxon>Bacteria</taxon>
        <taxon>Pseudomonadati</taxon>
        <taxon>Bacteroidota</taxon>
        <taxon>Flavobacteriia</taxon>
        <taxon>Flavobacteriales</taxon>
        <taxon>Flavobacteriaceae</taxon>
        <taxon>Flavobacterium</taxon>
    </lineage>
</organism>
<protein>
    <submittedName>
        <fullName evidence="2">Uncharacterized protein</fullName>
    </submittedName>
</protein>
<evidence type="ECO:0000313" key="2">
    <source>
        <dbReference type="EMBL" id="UPQ80194.1"/>
    </source>
</evidence>
<dbReference type="PROSITE" id="PS51257">
    <property type="entry name" value="PROKAR_LIPOPROTEIN"/>
    <property type="match status" value="1"/>
</dbReference>
<dbReference type="Proteomes" id="UP000830583">
    <property type="component" value="Chromosome"/>
</dbReference>
<feature type="region of interest" description="Disordered" evidence="1">
    <location>
        <begin position="221"/>
        <end position="246"/>
    </location>
</feature>
<keyword evidence="3" id="KW-1185">Reference proteome</keyword>
<evidence type="ECO:0000313" key="3">
    <source>
        <dbReference type="Proteomes" id="UP000830583"/>
    </source>
</evidence>
<evidence type="ECO:0000256" key="1">
    <source>
        <dbReference type="SAM" id="MobiDB-lite"/>
    </source>
</evidence>
<reference evidence="2" key="1">
    <citation type="submission" date="2022-04" db="EMBL/GenBank/DDBJ databases">
        <title>Consumption of N2O by Flavobacterium azooxidireducens sp. nov. isolated from Decomposing Leaf Litter of Phragmites australis (Cav.).</title>
        <authorList>
            <person name="Behrendt U."/>
            <person name="Spanner T."/>
            <person name="Augustin J."/>
            <person name="Horn M.A."/>
            <person name="Kolb S."/>
            <person name="Ulrich A."/>
        </authorList>
    </citation>
    <scope>NUCLEOTIDE SEQUENCE</scope>
    <source>
        <strain evidence="2">IGB 4-14</strain>
    </source>
</reference>
<dbReference type="RefSeq" id="WP_248435947.1">
    <property type="nucleotide sequence ID" value="NZ_CP096205.1"/>
</dbReference>
<accession>A0ABY4KHM8</accession>
<gene>
    <name evidence="2" type="ORF">M0M57_05005</name>
</gene>
<sequence length="246" mass="28796">MKNLFILILLILSISCQKKEIEPPLFCENELQIFKTFDSLPKTNFSIVDFRDDYKTKLDSLFRNSESGYAYFILNLELSEDVKIPLAFHSRNLEFDENPALISLRNFCHIYLSDKDSIYVQSENKSLNQVGQSIEDFYFERGEDNFQSIIITFFWDKKVNKSLLKELILETLKGYAGFLNKQAYIKFGKLVCDLSKEELELLSEEIPFHIRTDFSENYDDFKSDFSPYHSPPPPPSPIEENNDDNL</sequence>
<dbReference type="EMBL" id="CP096205">
    <property type="protein sequence ID" value="UPQ80194.1"/>
    <property type="molecule type" value="Genomic_DNA"/>
</dbReference>